<gene>
    <name evidence="1" type="ORF">SAMN05216326_13227</name>
</gene>
<sequence>MLNEVVEAITHERYVKLFLLGDESALKSIWRDGNNRAYLERIVQDKQFEDIARVVASEILYKEKPDYPPSEYDDALAYVYSQALRMTGNNDVLVSKLMGNQWGFLYHDDELGDAGREILGRHLMATGNKSIPYLIPLLDDTNLILYEGSQEATLGNSFGYRVKDAAAYYIAKLLGIDIRFYQQIEDRDKEIKKLKSKLREVGYE</sequence>
<dbReference type="EMBL" id="FOIA01000032">
    <property type="protein sequence ID" value="SET51934.1"/>
    <property type="molecule type" value="Genomic_DNA"/>
</dbReference>
<reference evidence="2" key="1">
    <citation type="submission" date="2016-10" db="EMBL/GenBank/DDBJ databases">
        <authorList>
            <person name="Varghese N."/>
            <person name="Submissions S."/>
        </authorList>
    </citation>
    <scope>NUCLEOTIDE SEQUENCE [LARGE SCALE GENOMIC DNA]</scope>
    <source>
        <strain evidence="2">Nm71</strain>
    </source>
</reference>
<dbReference type="AlphaFoldDB" id="A0A1I0F286"/>
<dbReference type="Proteomes" id="UP000199345">
    <property type="component" value="Unassembled WGS sequence"/>
</dbReference>
<name>A0A1I0F286_9PROT</name>
<dbReference type="RefSeq" id="WP_143058818.1">
    <property type="nucleotide sequence ID" value="NZ_FOIA01000032.1"/>
</dbReference>
<evidence type="ECO:0000313" key="2">
    <source>
        <dbReference type="Proteomes" id="UP000199345"/>
    </source>
</evidence>
<accession>A0A1I0F286</accession>
<protein>
    <submittedName>
        <fullName evidence="1">Uncharacterized protein</fullName>
    </submittedName>
</protein>
<organism evidence="1 2">
    <name type="scientific">Nitrosomonas marina</name>
    <dbReference type="NCBI Taxonomy" id="917"/>
    <lineage>
        <taxon>Bacteria</taxon>
        <taxon>Pseudomonadati</taxon>
        <taxon>Pseudomonadota</taxon>
        <taxon>Betaproteobacteria</taxon>
        <taxon>Nitrosomonadales</taxon>
        <taxon>Nitrosomonadaceae</taxon>
        <taxon>Nitrosomonas</taxon>
    </lineage>
</organism>
<dbReference type="OrthoDB" id="1493913at2"/>
<proteinExistence type="predicted"/>
<evidence type="ECO:0000313" key="1">
    <source>
        <dbReference type="EMBL" id="SET51934.1"/>
    </source>
</evidence>
<keyword evidence="2" id="KW-1185">Reference proteome</keyword>